<evidence type="ECO:0000256" key="3">
    <source>
        <dbReference type="ARBA" id="ARBA00022692"/>
    </source>
</evidence>
<dbReference type="InterPro" id="IPR007208">
    <property type="entry name" value="MrpF/PhaF-like"/>
</dbReference>
<evidence type="ECO:0000256" key="2">
    <source>
        <dbReference type="ARBA" id="ARBA00022475"/>
    </source>
</evidence>
<evidence type="ECO:0000313" key="7">
    <source>
        <dbReference type="EMBL" id="ATB29671.1"/>
    </source>
</evidence>
<dbReference type="AlphaFoldDB" id="A0A250IEV4"/>
<dbReference type="GO" id="GO:0005886">
    <property type="term" value="C:plasma membrane"/>
    <property type="evidence" value="ECO:0007669"/>
    <property type="project" value="UniProtKB-SubCell"/>
</dbReference>
<evidence type="ECO:0000256" key="4">
    <source>
        <dbReference type="ARBA" id="ARBA00022989"/>
    </source>
</evidence>
<keyword evidence="3 6" id="KW-0812">Transmembrane</keyword>
<gene>
    <name evidence="7" type="ORF">MEBOL_003126</name>
</gene>
<evidence type="ECO:0000313" key="8">
    <source>
        <dbReference type="Proteomes" id="UP000217289"/>
    </source>
</evidence>
<organism evidence="7 8">
    <name type="scientific">Melittangium boletus DSM 14713</name>
    <dbReference type="NCBI Taxonomy" id="1294270"/>
    <lineage>
        <taxon>Bacteria</taxon>
        <taxon>Pseudomonadati</taxon>
        <taxon>Myxococcota</taxon>
        <taxon>Myxococcia</taxon>
        <taxon>Myxococcales</taxon>
        <taxon>Cystobacterineae</taxon>
        <taxon>Archangiaceae</taxon>
        <taxon>Melittangium</taxon>
    </lineage>
</organism>
<keyword evidence="2" id="KW-1003">Cell membrane</keyword>
<protein>
    <recommendedName>
        <fullName evidence="9">Cation:proton antiporter</fullName>
    </recommendedName>
</protein>
<dbReference type="RefSeq" id="WP_218920911.1">
    <property type="nucleotide sequence ID" value="NZ_CP022163.1"/>
</dbReference>
<evidence type="ECO:0000256" key="6">
    <source>
        <dbReference type="SAM" id="Phobius"/>
    </source>
</evidence>
<dbReference type="EMBL" id="CP022163">
    <property type="protein sequence ID" value="ATB29671.1"/>
    <property type="molecule type" value="Genomic_DNA"/>
</dbReference>
<dbReference type="Proteomes" id="UP000217289">
    <property type="component" value="Chromosome"/>
</dbReference>
<dbReference type="KEGG" id="mbd:MEBOL_003126"/>
<accession>A0A250IEV4</accession>
<keyword evidence="8" id="KW-1185">Reference proteome</keyword>
<feature type="transmembrane region" description="Helical" evidence="6">
    <location>
        <begin position="55"/>
        <end position="79"/>
    </location>
</feature>
<evidence type="ECO:0000256" key="5">
    <source>
        <dbReference type="ARBA" id="ARBA00023136"/>
    </source>
</evidence>
<proteinExistence type="predicted"/>
<feature type="transmembrane region" description="Helical" evidence="6">
    <location>
        <begin position="31"/>
        <end position="49"/>
    </location>
</feature>
<comment type="subcellular location">
    <subcellularLocation>
        <location evidence="1">Cell membrane</location>
        <topology evidence="1">Multi-pass membrane protein</topology>
    </subcellularLocation>
</comment>
<keyword evidence="5 6" id="KW-0472">Membrane</keyword>
<dbReference type="GO" id="GO:0015075">
    <property type="term" value="F:monoatomic ion transmembrane transporter activity"/>
    <property type="evidence" value="ECO:0007669"/>
    <property type="project" value="InterPro"/>
</dbReference>
<dbReference type="Pfam" id="PF04066">
    <property type="entry name" value="MrpF_PhaF"/>
    <property type="match status" value="1"/>
</dbReference>
<reference evidence="7 8" key="1">
    <citation type="submission" date="2017-06" db="EMBL/GenBank/DDBJ databases">
        <authorList>
            <person name="Kim H.J."/>
            <person name="Triplett B.A."/>
        </authorList>
    </citation>
    <scope>NUCLEOTIDE SEQUENCE [LARGE SCALE GENOMIC DNA]</scope>
    <source>
        <strain evidence="7 8">DSM 14713</strain>
    </source>
</reference>
<evidence type="ECO:0000256" key="1">
    <source>
        <dbReference type="ARBA" id="ARBA00004651"/>
    </source>
</evidence>
<feature type="transmembrane region" description="Helical" evidence="6">
    <location>
        <begin position="6"/>
        <end position="24"/>
    </location>
</feature>
<sequence>MTAWEWAASGLLVALMPCGVLCVRARTMDRLVGLQLATTLTTLLLLVLARVYQRAIYFDIALVLAVLSFPGGLLFVRLLERRS</sequence>
<evidence type="ECO:0008006" key="9">
    <source>
        <dbReference type="Google" id="ProtNLM"/>
    </source>
</evidence>
<name>A0A250IEV4_9BACT</name>
<keyword evidence="4 6" id="KW-1133">Transmembrane helix</keyword>